<dbReference type="InterPro" id="IPR012961">
    <property type="entry name" value="Ski2/MTR4_C"/>
</dbReference>
<evidence type="ECO:0000256" key="5">
    <source>
        <dbReference type="SAM" id="Coils"/>
    </source>
</evidence>
<evidence type="ECO:0000313" key="8">
    <source>
        <dbReference type="EMBL" id="QHT31683.1"/>
    </source>
</evidence>
<dbReference type="GO" id="GO:0005524">
    <property type="term" value="F:ATP binding"/>
    <property type="evidence" value="ECO:0007669"/>
    <property type="project" value="UniProtKB-KW"/>
</dbReference>
<dbReference type="GO" id="GO:0070478">
    <property type="term" value="P:nuclear-transcribed mRNA catabolic process, 3'-5' exonucleolytic nonsense-mediated decay"/>
    <property type="evidence" value="ECO:0007669"/>
    <property type="project" value="TreeGrafter"/>
</dbReference>
<dbReference type="SMART" id="SM00490">
    <property type="entry name" value="HELICc"/>
    <property type="match status" value="1"/>
</dbReference>
<dbReference type="AlphaFoldDB" id="A0A6C0ET41"/>
<evidence type="ECO:0000256" key="2">
    <source>
        <dbReference type="ARBA" id="ARBA00022801"/>
    </source>
</evidence>
<reference evidence="8" key="1">
    <citation type="journal article" date="2020" name="Nature">
        <title>Giant virus diversity and host interactions through global metagenomics.</title>
        <authorList>
            <person name="Schulz F."/>
            <person name="Roux S."/>
            <person name="Paez-Espino D."/>
            <person name="Jungbluth S."/>
            <person name="Walsh D.A."/>
            <person name="Denef V.J."/>
            <person name="McMahon K.D."/>
            <person name="Konstantinidis K.T."/>
            <person name="Eloe-Fadrosh E.A."/>
            <person name="Kyrpides N.C."/>
            <person name="Woyke T."/>
        </authorList>
    </citation>
    <scope>NUCLEOTIDE SEQUENCE</scope>
    <source>
        <strain evidence="8">GVMAG-M-3300009155-48</strain>
    </source>
</reference>
<feature type="domain" description="Helicase ATP-binding" evidence="6">
    <location>
        <begin position="34"/>
        <end position="231"/>
    </location>
</feature>
<dbReference type="GO" id="GO:0016787">
    <property type="term" value="F:hydrolase activity"/>
    <property type="evidence" value="ECO:0007669"/>
    <property type="project" value="UniProtKB-KW"/>
</dbReference>
<keyword evidence="4" id="KW-0067">ATP-binding</keyword>
<dbReference type="InterPro" id="IPR011545">
    <property type="entry name" value="DEAD/DEAH_box_helicase_dom"/>
</dbReference>
<dbReference type="SUPFAM" id="SSF52540">
    <property type="entry name" value="P-loop containing nucleoside triphosphate hydrolases"/>
    <property type="match status" value="1"/>
</dbReference>
<name>A0A6C0ET41_9ZZZZ</name>
<dbReference type="Pfam" id="PF08148">
    <property type="entry name" value="DSHCT"/>
    <property type="match status" value="1"/>
</dbReference>
<dbReference type="GO" id="GO:0003676">
    <property type="term" value="F:nucleic acid binding"/>
    <property type="evidence" value="ECO:0007669"/>
    <property type="project" value="InterPro"/>
</dbReference>
<sequence length="864" mass="99777">MVKLCNTPYSTESKYDEYFALYPYPLSDFQKYAIEAIVEGHHVLVTAHTGSGKTLPAEFAINYFTTLFRIEDSQSNRYNPFISAPEGGILNENWSKTGKKVIYTSPIKALSNQKYYEFTQKYPHISFGLFTGDIKTNPDADVLIMTTEILMNSLFTENTATSLQFQINIHEDLACVIFDEVHYINDEHRGQVWEKCILMLPPHIQMVMLSATIDAPVRFAIWCQRGYTDKEVYLASTNHRVVPLSHYGFLTTNESFLKGIKDKELQKQIRDSTNKLILLQNEHGKFNDAGVLEMKKTVKMFDDRKAIHKRKMVLNNLALFLRDRNMLPAIAFVFSRKHVELSAKEITVPLLEDDSKVSYIVRRECEQIIRKLPNFHEYLELPEYNDLVDLLEKGIGIHHSGMIPILREIVELMISKKYIKILFATESFAIGLDCPIKTAIFTGLMKFDGCNERYLLSHEYTQMAGRAGRRGIDTIGHVVHCNNLFDLPIMTEYKNMLCGTPQKLVSKFRISYSLILNLLNSELASESSGEKANFVTFASKSMVYDELQSEIENSQKRIDELVDKMNNKKVVMDTLNTPNEVCRKYLELENAVKNSVNKKKREIEKEMQRITDEYCNILKEMKTVIEYDELQRQLIAEREHKLYLETYISEQIRRICYILTNHGYINQIQVENSPESEYELTHLGKVAASIAEIHPLVFSKMLLTTDYFQHFTSKQLIGLFSCFTDVKVDNDQRLSVPNSKDDLLQTTIKEINKQYQYMQNIEINTEVNTGINYEDALIFDIIDDSIEWCDCSNETECKIFIQTKIADKGISVGDFTKAMLKIATIVKEISGICEDIQHLELLYKLNQIEPMILKYITTSQSLYV</sequence>
<dbReference type="Gene3D" id="3.40.50.300">
    <property type="entry name" value="P-loop containing nucleotide triphosphate hydrolases"/>
    <property type="match status" value="2"/>
</dbReference>
<keyword evidence="1" id="KW-0547">Nucleotide-binding</keyword>
<dbReference type="SMART" id="SM00487">
    <property type="entry name" value="DEXDc"/>
    <property type="match status" value="1"/>
</dbReference>
<dbReference type="EMBL" id="MN738924">
    <property type="protein sequence ID" value="QHT31683.1"/>
    <property type="molecule type" value="Genomic_DNA"/>
</dbReference>
<evidence type="ECO:0008006" key="9">
    <source>
        <dbReference type="Google" id="ProtNLM"/>
    </source>
</evidence>
<dbReference type="PANTHER" id="PTHR12131">
    <property type="entry name" value="ATP-DEPENDENT RNA AND DNA HELICASE"/>
    <property type="match status" value="1"/>
</dbReference>
<dbReference type="GO" id="GO:0055087">
    <property type="term" value="C:Ski complex"/>
    <property type="evidence" value="ECO:0007669"/>
    <property type="project" value="TreeGrafter"/>
</dbReference>
<dbReference type="InterPro" id="IPR014001">
    <property type="entry name" value="Helicase_ATP-bd"/>
</dbReference>
<evidence type="ECO:0000259" key="6">
    <source>
        <dbReference type="PROSITE" id="PS51192"/>
    </source>
</evidence>
<keyword evidence="3" id="KW-0347">Helicase</keyword>
<keyword evidence="2" id="KW-0378">Hydrolase</keyword>
<protein>
    <recommendedName>
        <fullName evidence="9">Helicase ATP-binding domain-containing protein</fullName>
    </recommendedName>
</protein>
<dbReference type="Pfam" id="PF00270">
    <property type="entry name" value="DEAD"/>
    <property type="match status" value="1"/>
</dbReference>
<dbReference type="PANTHER" id="PTHR12131:SF1">
    <property type="entry name" value="ATP-DEPENDENT RNA HELICASE SUPV3L1, MITOCHONDRIAL-RELATED"/>
    <property type="match status" value="1"/>
</dbReference>
<evidence type="ECO:0000256" key="4">
    <source>
        <dbReference type="ARBA" id="ARBA00022840"/>
    </source>
</evidence>
<dbReference type="InterPro" id="IPR027417">
    <property type="entry name" value="P-loop_NTPase"/>
</dbReference>
<organism evidence="8">
    <name type="scientific">viral metagenome</name>
    <dbReference type="NCBI Taxonomy" id="1070528"/>
    <lineage>
        <taxon>unclassified sequences</taxon>
        <taxon>metagenomes</taxon>
        <taxon>organismal metagenomes</taxon>
    </lineage>
</organism>
<feature type="coiled-coil region" evidence="5">
    <location>
        <begin position="544"/>
        <end position="613"/>
    </location>
</feature>
<dbReference type="InterPro" id="IPR050699">
    <property type="entry name" value="RNA-DNA_Helicase"/>
</dbReference>
<dbReference type="InterPro" id="IPR001650">
    <property type="entry name" value="Helicase_C-like"/>
</dbReference>
<evidence type="ECO:0000259" key="7">
    <source>
        <dbReference type="PROSITE" id="PS51194"/>
    </source>
</evidence>
<dbReference type="PROSITE" id="PS51192">
    <property type="entry name" value="HELICASE_ATP_BIND_1"/>
    <property type="match status" value="1"/>
</dbReference>
<accession>A0A6C0ET41</accession>
<proteinExistence type="predicted"/>
<feature type="domain" description="Helicase C-terminal" evidence="7">
    <location>
        <begin position="356"/>
        <end position="522"/>
    </location>
</feature>
<keyword evidence="5" id="KW-0175">Coiled coil</keyword>
<evidence type="ECO:0000256" key="1">
    <source>
        <dbReference type="ARBA" id="ARBA00022741"/>
    </source>
</evidence>
<dbReference type="PROSITE" id="PS51194">
    <property type="entry name" value="HELICASE_CTER"/>
    <property type="match status" value="1"/>
</dbReference>
<evidence type="ECO:0000256" key="3">
    <source>
        <dbReference type="ARBA" id="ARBA00022806"/>
    </source>
</evidence>
<dbReference type="Gene3D" id="1.10.3380.30">
    <property type="match status" value="1"/>
</dbReference>
<dbReference type="GO" id="GO:0004386">
    <property type="term" value="F:helicase activity"/>
    <property type="evidence" value="ECO:0007669"/>
    <property type="project" value="UniProtKB-KW"/>
</dbReference>